<gene>
    <name evidence="1" type="ORF">RHMOL_Rhmol13G0206900</name>
</gene>
<evidence type="ECO:0000313" key="1">
    <source>
        <dbReference type="EMBL" id="KAI8525156.1"/>
    </source>
</evidence>
<evidence type="ECO:0000313" key="2">
    <source>
        <dbReference type="Proteomes" id="UP001062846"/>
    </source>
</evidence>
<comment type="caution">
    <text evidence="1">The sequence shown here is derived from an EMBL/GenBank/DDBJ whole genome shotgun (WGS) entry which is preliminary data.</text>
</comment>
<keyword evidence="2" id="KW-1185">Reference proteome</keyword>
<reference evidence="1" key="1">
    <citation type="submission" date="2022-02" db="EMBL/GenBank/DDBJ databases">
        <title>Plant Genome Project.</title>
        <authorList>
            <person name="Zhang R.-G."/>
        </authorList>
    </citation>
    <scope>NUCLEOTIDE SEQUENCE</scope>
    <source>
        <strain evidence="1">AT1</strain>
    </source>
</reference>
<organism evidence="1 2">
    <name type="scientific">Rhododendron molle</name>
    <name type="common">Chinese azalea</name>
    <name type="synonym">Azalea mollis</name>
    <dbReference type="NCBI Taxonomy" id="49168"/>
    <lineage>
        <taxon>Eukaryota</taxon>
        <taxon>Viridiplantae</taxon>
        <taxon>Streptophyta</taxon>
        <taxon>Embryophyta</taxon>
        <taxon>Tracheophyta</taxon>
        <taxon>Spermatophyta</taxon>
        <taxon>Magnoliopsida</taxon>
        <taxon>eudicotyledons</taxon>
        <taxon>Gunneridae</taxon>
        <taxon>Pentapetalae</taxon>
        <taxon>asterids</taxon>
        <taxon>Ericales</taxon>
        <taxon>Ericaceae</taxon>
        <taxon>Ericoideae</taxon>
        <taxon>Rhodoreae</taxon>
        <taxon>Rhododendron</taxon>
    </lineage>
</organism>
<accession>A0ACC0LA90</accession>
<sequence>MESLKIFLLLLLTITSSFVALSVASGCSPPPPLVASAGYTCDKHPAVCTMGER</sequence>
<name>A0ACC0LA90_RHOML</name>
<protein>
    <submittedName>
        <fullName evidence="1">Uncharacterized protein</fullName>
    </submittedName>
</protein>
<dbReference type="EMBL" id="CM046400">
    <property type="protein sequence ID" value="KAI8525156.1"/>
    <property type="molecule type" value="Genomic_DNA"/>
</dbReference>
<dbReference type="Proteomes" id="UP001062846">
    <property type="component" value="Chromosome 13"/>
</dbReference>
<proteinExistence type="predicted"/>